<accession>A0A381MZ31</accession>
<gene>
    <name evidence="5" type="ORF">METZ01_LOCUS411</name>
</gene>
<proteinExistence type="inferred from homology"/>
<evidence type="ECO:0000256" key="3">
    <source>
        <dbReference type="ARBA" id="ARBA00023002"/>
    </source>
</evidence>
<dbReference type="PANTHER" id="PTHR32303:SF4">
    <property type="entry name" value="QUINOPROTEIN GLUCOSE DEHYDROGENASE"/>
    <property type="match status" value="1"/>
</dbReference>
<dbReference type="EMBL" id="UINC01000022">
    <property type="protein sequence ID" value="SUZ47557.1"/>
    <property type="molecule type" value="Genomic_DNA"/>
</dbReference>
<name>A0A381MZ31_9ZZZZ</name>
<evidence type="ECO:0000259" key="4">
    <source>
        <dbReference type="Pfam" id="PF01011"/>
    </source>
</evidence>
<evidence type="ECO:0000256" key="1">
    <source>
        <dbReference type="ARBA" id="ARBA00001931"/>
    </source>
</evidence>
<feature type="domain" description="Pyrrolo-quinoline quinone repeat" evidence="4">
    <location>
        <begin position="53"/>
        <end position="666"/>
    </location>
</feature>
<evidence type="ECO:0000256" key="2">
    <source>
        <dbReference type="ARBA" id="ARBA00008156"/>
    </source>
</evidence>
<dbReference type="GO" id="GO:0016491">
    <property type="term" value="F:oxidoreductase activity"/>
    <property type="evidence" value="ECO:0007669"/>
    <property type="project" value="UniProtKB-KW"/>
</dbReference>
<sequence length="691" mass="75052">MQKINQYFLIIKSIVRQKMTRKIDILKRFKIVALTVLTLGASAGLLAQNSVEWLTLGNDFAHTRYSTADEITFNNFEELEIAWEWDGASLGAVSGRSTPSYINGILYTVAGSRRHVVAIDPKTGETLWSYRLPNTGRWEYSMRADYGKGIGYSEVNGRGVVYMVTPGFFLTALDAETGAPLEGFGQPVPIDGFPKTGVVDLLADLGHPYDPYQGIPLETGYITASSPPIVVNDTVIIGNSAEQGYNQSRIENVPGDILAYDKRTGEFKWKFNVIPRPGEYGHETWENDAWEWTGDVSSWAPISADIEADLVYIPTNGATIDYYGGFRPGDNLFSTSLIALNASTGERAWHFQMVHHDIWNYDTPTAPVLLDVTVPGQGEIPAVAQVTKQSFVYAFNRLTGEPIWPIVERPVPASTVPGESLSLTQPFPTRPAPFDMQGVSINNLIDWTPELRQQAITAFADYQMGPLFNPPIQRGHDSGKRAAMFCPGGGGGANITAPAVADPTAGILYVSSHTACSPIQLVPGEEADLQYDAPTGTTFARYADGPGAGAPRHPAGIPLYKPPYSRITAIDMNTGEHAWVIPTGETPDRVQRVIDELDLDVPNTGTGALVPMVVTPNMLVYSDTSTDGTPMLYAVNKATGETEAQIEVTARSRYGMSTWAHDGHQYFMLQTGSKLTAVALPGAAPESIGAH</sequence>
<dbReference type="InterPro" id="IPR018391">
    <property type="entry name" value="PQQ_b-propeller_rpt"/>
</dbReference>
<comment type="cofactor">
    <cofactor evidence="1">
        <name>pyrroloquinoline quinone</name>
        <dbReference type="ChEBI" id="CHEBI:58442"/>
    </cofactor>
</comment>
<dbReference type="SUPFAM" id="SSF50998">
    <property type="entry name" value="Quinoprotein alcohol dehydrogenase-like"/>
    <property type="match status" value="1"/>
</dbReference>
<keyword evidence="3" id="KW-0560">Oxidoreductase</keyword>
<dbReference type="Pfam" id="PF01011">
    <property type="entry name" value="PQQ"/>
    <property type="match status" value="1"/>
</dbReference>
<dbReference type="PANTHER" id="PTHR32303">
    <property type="entry name" value="QUINOPROTEIN ALCOHOL DEHYDROGENASE (CYTOCHROME C)"/>
    <property type="match status" value="1"/>
</dbReference>
<dbReference type="Gene3D" id="2.140.10.10">
    <property type="entry name" value="Quinoprotein alcohol dehydrogenase-like superfamily"/>
    <property type="match status" value="2"/>
</dbReference>
<comment type="similarity">
    <text evidence="2">Belongs to the bacterial PQQ dehydrogenase family.</text>
</comment>
<dbReference type="SMART" id="SM00564">
    <property type="entry name" value="PQQ"/>
    <property type="match status" value="5"/>
</dbReference>
<dbReference type="InterPro" id="IPR002372">
    <property type="entry name" value="PQQ_rpt_dom"/>
</dbReference>
<dbReference type="AlphaFoldDB" id="A0A381MZ31"/>
<reference evidence="5" key="1">
    <citation type="submission" date="2018-05" db="EMBL/GenBank/DDBJ databases">
        <authorList>
            <person name="Lanie J.A."/>
            <person name="Ng W.-L."/>
            <person name="Kazmierczak K.M."/>
            <person name="Andrzejewski T.M."/>
            <person name="Davidsen T.M."/>
            <person name="Wayne K.J."/>
            <person name="Tettelin H."/>
            <person name="Glass J.I."/>
            <person name="Rusch D."/>
            <person name="Podicherti R."/>
            <person name="Tsui H.-C.T."/>
            <person name="Winkler M.E."/>
        </authorList>
    </citation>
    <scope>NUCLEOTIDE SEQUENCE</scope>
</reference>
<evidence type="ECO:0000313" key="5">
    <source>
        <dbReference type="EMBL" id="SUZ47557.1"/>
    </source>
</evidence>
<organism evidence="5">
    <name type="scientific">marine metagenome</name>
    <dbReference type="NCBI Taxonomy" id="408172"/>
    <lineage>
        <taxon>unclassified sequences</taxon>
        <taxon>metagenomes</taxon>
        <taxon>ecological metagenomes</taxon>
    </lineage>
</organism>
<protein>
    <recommendedName>
        <fullName evidence="4">Pyrrolo-quinoline quinone repeat domain-containing protein</fullName>
    </recommendedName>
</protein>
<dbReference type="InterPro" id="IPR011047">
    <property type="entry name" value="Quinoprotein_ADH-like_sf"/>
</dbReference>